<dbReference type="CDD" id="cd02503">
    <property type="entry name" value="MobA"/>
    <property type="match status" value="1"/>
</dbReference>
<evidence type="ECO:0000256" key="8">
    <source>
        <dbReference type="HAMAP-Rule" id="MF_00316"/>
    </source>
</evidence>
<feature type="domain" description="MobA-like NTP transferase" evidence="9">
    <location>
        <begin position="7"/>
        <end position="162"/>
    </location>
</feature>
<comment type="caution">
    <text evidence="8">Lacks conserved residue(s) required for the propagation of feature annotation.</text>
</comment>
<dbReference type="OrthoDB" id="9788394at2"/>
<keyword evidence="7 8" id="KW-0501">Molybdenum cofactor biosynthesis</keyword>
<comment type="function">
    <text evidence="8">Transfers a GMP moiety from GTP to Mo-molybdopterin (Mo-MPT) cofactor (Moco or molybdenum cofactor) to form Mo-molybdopterin guanine dinucleotide (Mo-MGD) cofactor.</text>
</comment>
<dbReference type="RefSeq" id="WP_120016230.1">
    <property type="nucleotide sequence ID" value="NZ_QZWZ01000016.1"/>
</dbReference>
<dbReference type="EMBL" id="QZWZ01000016">
    <property type="protein sequence ID" value="RJT36200.1"/>
    <property type="molecule type" value="Genomic_DNA"/>
</dbReference>
<feature type="binding site" evidence="8">
    <location>
        <position position="101"/>
    </location>
    <ligand>
        <name>Mg(2+)</name>
        <dbReference type="ChEBI" id="CHEBI:18420"/>
    </ligand>
</feature>
<comment type="domain">
    <text evidence="8">The N-terminal domain determines nucleotide recognition and specific binding, while the C-terminal domain determines the specific binding to the target protein.</text>
</comment>
<dbReference type="InterPro" id="IPR029044">
    <property type="entry name" value="Nucleotide-diphossugar_trans"/>
</dbReference>
<sequence>MDRDIAGIILAGGQSRRMGGGDKTLLALDGRRLLDHVVARLAPQVGPMALSANGDPLRFARFGLPVLADTVEGYAGPLAGILTGLEWASMACNGVVTAAGDTPFLPEDLVERLVAAAAERPGAIAVASSDGKRHPTFALWPLGLHDALRRFLVDEDNRRVSAFIERHGFVEVEFPMWSSGEHAIDPFFNINTPDDLAAAERLLQSIKP</sequence>
<dbReference type="PANTHER" id="PTHR19136:SF81">
    <property type="entry name" value="MOLYBDENUM COFACTOR GUANYLYLTRANSFERASE"/>
    <property type="match status" value="1"/>
</dbReference>
<dbReference type="PANTHER" id="PTHR19136">
    <property type="entry name" value="MOLYBDENUM COFACTOR GUANYLYLTRANSFERASE"/>
    <property type="match status" value="1"/>
</dbReference>
<gene>
    <name evidence="8 10" type="primary">mobA</name>
    <name evidence="10" type="ORF">D3227_21095</name>
</gene>
<keyword evidence="10" id="KW-0548">Nucleotidyltransferase</keyword>
<evidence type="ECO:0000313" key="11">
    <source>
        <dbReference type="Proteomes" id="UP000272706"/>
    </source>
</evidence>
<evidence type="ECO:0000256" key="3">
    <source>
        <dbReference type="ARBA" id="ARBA00022723"/>
    </source>
</evidence>
<comment type="cofactor">
    <cofactor evidence="8">
        <name>Mg(2+)</name>
        <dbReference type="ChEBI" id="CHEBI:18420"/>
    </cofactor>
</comment>
<comment type="subcellular location">
    <subcellularLocation>
        <location evidence="8">Cytoplasm</location>
    </subcellularLocation>
</comment>
<evidence type="ECO:0000256" key="2">
    <source>
        <dbReference type="ARBA" id="ARBA00022679"/>
    </source>
</evidence>
<comment type="subunit">
    <text evidence="8">Monomer.</text>
</comment>
<dbReference type="InterPro" id="IPR013482">
    <property type="entry name" value="Molybde_CF_guanTrfase"/>
</dbReference>
<keyword evidence="4 8" id="KW-0547">Nucleotide-binding</keyword>
<evidence type="ECO:0000256" key="4">
    <source>
        <dbReference type="ARBA" id="ARBA00022741"/>
    </source>
</evidence>
<keyword evidence="1 8" id="KW-0963">Cytoplasm</keyword>
<comment type="catalytic activity">
    <reaction evidence="8">
        <text>Mo-molybdopterin + GTP + H(+) = Mo-molybdopterin guanine dinucleotide + diphosphate</text>
        <dbReference type="Rhea" id="RHEA:34243"/>
        <dbReference type="ChEBI" id="CHEBI:15378"/>
        <dbReference type="ChEBI" id="CHEBI:33019"/>
        <dbReference type="ChEBI" id="CHEBI:37565"/>
        <dbReference type="ChEBI" id="CHEBI:71302"/>
        <dbReference type="ChEBI" id="CHEBI:71310"/>
        <dbReference type="EC" id="2.7.7.77"/>
    </reaction>
</comment>
<accession>A0A3A5KU49</accession>
<feature type="binding site" evidence="8">
    <location>
        <begin position="10"/>
        <end position="12"/>
    </location>
    <ligand>
        <name>GTP</name>
        <dbReference type="ChEBI" id="CHEBI:37565"/>
    </ligand>
</feature>
<evidence type="ECO:0000256" key="7">
    <source>
        <dbReference type="ARBA" id="ARBA00023150"/>
    </source>
</evidence>
<evidence type="ECO:0000256" key="1">
    <source>
        <dbReference type="ARBA" id="ARBA00022490"/>
    </source>
</evidence>
<dbReference type="NCBIfam" id="TIGR02665">
    <property type="entry name" value="molyb_mobA"/>
    <property type="match status" value="1"/>
</dbReference>
<dbReference type="Pfam" id="PF12804">
    <property type="entry name" value="NTP_transf_3"/>
    <property type="match status" value="1"/>
</dbReference>
<keyword evidence="2 8" id="KW-0808">Transferase</keyword>
<dbReference type="GO" id="GO:0005525">
    <property type="term" value="F:GTP binding"/>
    <property type="evidence" value="ECO:0007669"/>
    <property type="project" value="UniProtKB-UniRule"/>
</dbReference>
<dbReference type="Gene3D" id="3.90.550.10">
    <property type="entry name" value="Spore Coat Polysaccharide Biosynthesis Protein SpsA, Chain A"/>
    <property type="match status" value="1"/>
</dbReference>
<feature type="binding site" evidence="8">
    <location>
        <position position="69"/>
    </location>
    <ligand>
        <name>GTP</name>
        <dbReference type="ChEBI" id="CHEBI:37565"/>
    </ligand>
</feature>
<keyword evidence="5 8" id="KW-0460">Magnesium</keyword>
<evidence type="ECO:0000259" key="9">
    <source>
        <dbReference type="Pfam" id="PF12804"/>
    </source>
</evidence>
<keyword evidence="6 8" id="KW-0342">GTP-binding</keyword>
<dbReference type="SUPFAM" id="SSF53448">
    <property type="entry name" value="Nucleotide-diphospho-sugar transferases"/>
    <property type="match status" value="1"/>
</dbReference>
<dbReference type="Proteomes" id="UP000272706">
    <property type="component" value="Unassembled WGS sequence"/>
</dbReference>
<dbReference type="EC" id="2.7.7.77" evidence="8"/>
<name>A0A3A5KU49_9HYPH</name>
<evidence type="ECO:0000256" key="5">
    <source>
        <dbReference type="ARBA" id="ARBA00022842"/>
    </source>
</evidence>
<protein>
    <recommendedName>
        <fullName evidence="8">Molybdenum cofactor guanylyltransferase</fullName>
        <shortName evidence="8">MoCo guanylyltransferase</shortName>
        <ecNumber evidence="8">2.7.7.77</ecNumber>
    </recommendedName>
    <alternativeName>
        <fullName evidence="8">GTP:molybdopterin guanylyltransferase</fullName>
    </alternativeName>
    <alternativeName>
        <fullName evidence="8">Mo-MPT guanylyltransferase</fullName>
    </alternativeName>
    <alternativeName>
        <fullName evidence="8">Molybdopterin guanylyltransferase</fullName>
    </alternativeName>
    <alternativeName>
        <fullName evidence="8">Molybdopterin-guanine dinucleotide synthase</fullName>
        <shortName evidence="8">MGD synthase</shortName>
    </alternativeName>
</protein>
<evidence type="ECO:0000313" key="10">
    <source>
        <dbReference type="EMBL" id="RJT36200.1"/>
    </source>
</evidence>
<comment type="caution">
    <text evidence="10">The sequence shown here is derived from an EMBL/GenBank/DDBJ whole genome shotgun (WGS) entry which is preliminary data.</text>
</comment>
<organism evidence="10 11">
    <name type="scientific">Mesorhizobium waimense</name>
    <dbReference type="NCBI Taxonomy" id="1300307"/>
    <lineage>
        <taxon>Bacteria</taxon>
        <taxon>Pseudomonadati</taxon>
        <taxon>Pseudomonadota</taxon>
        <taxon>Alphaproteobacteria</taxon>
        <taxon>Hyphomicrobiales</taxon>
        <taxon>Phyllobacteriaceae</taxon>
        <taxon>Mesorhizobium</taxon>
    </lineage>
</organism>
<dbReference type="GO" id="GO:0046872">
    <property type="term" value="F:metal ion binding"/>
    <property type="evidence" value="ECO:0007669"/>
    <property type="project" value="UniProtKB-KW"/>
</dbReference>
<dbReference type="AlphaFoldDB" id="A0A3A5KU49"/>
<proteinExistence type="inferred from homology"/>
<feature type="binding site" evidence="8">
    <location>
        <position position="23"/>
    </location>
    <ligand>
        <name>GTP</name>
        <dbReference type="ChEBI" id="CHEBI:37565"/>
    </ligand>
</feature>
<dbReference type="GO" id="GO:1902758">
    <property type="term" value="P:bis(molybdopterin guanine dinucleotide)molybdenum biosynthetic process"/>
    <property type="evidence" value="ECO:0007669"/>
    <property type="project" value="TreeGrafter"/>
</dbReference>
<comment type="similarity">
    <text evidence="8">Belongs to the MobA family.</text>
</comment>
<keyword evidence="3 8" id="KW-0479">Metal-binding</keyword>
<evidence type="ECO:0000256" key="6">
    <source>
        <dbReference type="ARBA" id="ARBA00023134"/>
    </source>
</evidence>
<dbReference type="InterPro" id="IPR025877">
    <property type="entry name" value="MobA-like_NTP_Trfase"/>
</dbReference>
<reference evidence="10 11" key="1">
    <citation type="submission" date="2018-09" db="EMBL/GenBank/DDBJ databases">
        <title>Mesorhizobium carmichaelinearum sp. nov. isolated from Carmichaelinea spp. root nodules in New Zealand.</title>
        <authorList>
            <person name="De Meyer S.E."/>
        </authorList>
    </citation>
    <scope>NUCLEOTIDE SEQUENCE [LARGE SCALE GENOMIC DNA]</scope>
    <source>
        <strain evidence="10 11">ICMP19557</strain>
    </source>
</reference>
<dbReference type="GO" id="GO:0061603">
    <property type="term" value="F:molybdenum cofactor guanylyltransferase activity"/>
    <property type="evidence" value="ECO:0007669"/>
    <property type="project" value="UniProtKB-EC"/>
</dbReference>
<dbReference type="GO" id="GO:0005737">
    <property type="term" value="C:cytoplasm"/>
    <property type="evidence" value="ECO:0007669"/>
    <property type="project" value="UniProtKB-SubCell"/>
</dbReference>
<keyword evidence="11" id="KW-1185">Reference proteome</keyword>
<dbReference type="HAMAP" id="MF_00316">
    <property type="entry name" value="MobA"/>
    <property type="match status" value="1"/>
</dbReference>
<feature type="binding site" evidence="8">
    <location>
        <position position="101"/>
    </location>
    <ligand>
        <name>GTP</name>
        <dbReference type="ChEBI" id="CHEBI:37565"/>
    </ligand>
</feature>